<feature type="region of interest" description="Disordered" evidence="1">
    <location>
        <begin position="49"/>
        <end position="127"/>
    </location>
</feature>
<gene>
    <name evidence="3" type="ORF">FGL98_02265</name>
</gene>
<evidence type="ECO:0000256" key="1">
    <source>
        <dbReference type="SAM" id="MobiDB-lite"/>
    </source>
</evidence>
<sequence length="127" mass="12753">MPTYAYACKDCGHRFDIVQAFTDDTLSSCPECGGTLKKVWGSVGVVFKGSGFYRNDSRSTTTSSSPAAEKSGKTDSAGKSDSGKSDAGKSDAGKSDAGKSDSGKKSDSSSSKSIGSSSSSSDSGSAA</sequence>
<name>A0A563E8U8_9MICO</name>
<dbReference type="RefSeq" id="WP_146315034.1">
    <property type="nucleotide sequence ID" value="NZ_VCQV01000002.1"/>
</dbReference>
<evidence type="ECO:0000259" key="2">
    <source>
        <dbReference type="SMART" id="SM00834"/>
    </source>
</evidence>
<feature type="compositionally biased region" description="Low complexity" evidence="1">
    <location>
        <begin position="49"/>
        <end position="65"/>
    </location>
</feature>
<dbReference type="OrthoDB" id="9813321at2"/>
<protein>
    <submittedName>
        <fullName evidence="3">FmdB family transcriptional regulator</fullName>
    </submittedName>
</protein>
<keyword evidence="4" id="KW-1185">Reference proteome</keyword>
<dbReference type="EMBL" id="VCQV01000002">
    <property type="protein sequence ID" value="TWP38631.1"/>
    <property type="molecule type" value="Genomic_DNA"/>
</dbReference>
<comment type="caution">
    <text evidence="3">The sequence shown here is derived from an EMBL/GenBank/DDBJ whole genome shotgun (WGS) entry which is preliminary data.</text>
</comment>
<dbReference type="AlphaFoldDB" id="A0A563E8U8"/>
<evidence type="ECO:0000313" key="3">
    <source>
        <dbReference type="EMBL" id="TWP38631.1"/>
    </source>
</evidence>
<dbReference type="PANTHER" id="PTHR34404:SF2">
    <property type="entry name" value="CONSERVED SERINE RICH PROTEIN"/>
    <property type="match status" value="1"/>
</dbReference>
<feature type="compositionally biased region" description="Basic and acidic residues" evidence="1">
    <location>
        <begin position="70"/>
        <end position="107"/>
    </location>
</feature>
<feature type="compositionally biased region" description="Low complexity" evidence="1">
    <location>
        <begin position="108"/>
        <end position="127"/>
    </location>
</feature>
<feature type="domain" description="Putative regulatory protein FmdB zinc ribbon" evidence="2">
    <location>
        <begin position="1"/>
        <end position="41"/>
    </location>
</feature>
<accession>A0A563E8U8</accession>
<reference evidence="3 4" key="2">
    <citation type="submission" date="2019-08" db="EMBL/GenBank/DDBJ databases">
        <title>Jejuicoccus antrihumi gen. nov., sp. nov., a new member of the family Dermacoccaceae isolated from a cave.</title>
        <authorList>
            <person name="Schumann P."/>
            <person name="Kim I.S."/>
        </authorList>
    </citation>
    <scope>NUCLEOTIDE SEQUENCE [LARGE SCALE GENOMIC DNA]</scope>
    <source>
        <strain evidence="3 4">C5-26</strain>
    </source>
</reference>
<dbReference type="InterPro" id="IPR013429">
    <property type="entry name" value="Regulatory_FmdB_Zinc_ribbon"/>
</dbReference>
<reference evidence="3 4" key="1">
    <citation type="submission" date="2019-05" db="EMBL/GenBank/DDBJ databases">
        <authorList>
            <person name="Lee S.D."/>
        </authorList>
    </citation>
    <scope>NUCLEOTIDE SEQUENCE [LARGE SCALE GENOMIC DNA]</scope>
    <source>
        <strain evidence="3 4">C5-26</strain>
    </source>
</reference>
<evidence type="ECO:0000313" key="4">
    <source>
        <dbReference type="Proteomes" id="UP000320244"/>
    </source>
</evidence>
<dbReference type="PANTHER" id="PTHR34404">
    <property type="entry name" value="REGULATORY PROTEIN, FMDB FAMILY"/>
    <property type="match status" value="1"/>
</dbReference>
<organism evidence="3 4">
    <name type="scientific">Leekyejoonella antrihumi</name>
    <dbReference type="NCBI Taxonomy" id="1660198"/>
    <lineage>
        <taxon>Bacteria</taxon>
        <taxon>Bacillati</taxon>
        <taxon>Actinomycetota</taxon>
        <taxon>Actinomycetes</taxon>
        <taxon>Micrococcales</taxon>
        <taxon>Dermacoccaceae</taxon>
        <taxon>Leekyejoonella</taxon>
    </lineage>
</organism>
<dbReference type="NCBIfam" id="TIGR02605">
    <property type="entry name" value="CxxC_CxxC_SSSS"/>
    <property type="match status" value="1"/>
</dbReference>
<dbReference type="Pfam" id="PF09723">
    <property type="entry name" value="Zn_ribbon_8"/>
    <property type="match status" value="1"/>
</dbReference>
<dbReference type="Proteomes" id="UP000320244">
    <property type="component" value="Unassembled WGS sequence"/>
</dbReference>
<dbReference type="SMART" id="SM00834">
    <property type="entry name" value="CxxC_CXXC_SSSS"/>
    <property type="match status" value="1"/>
</dbReference>
<proteinExistence type="predicted"/>